<dbReference type="PANTHER" id="PTHR42879:SF2">
    <property type="entry name" value="3-OXOACYL-[ACYL-CARRIER-PROTEIN] REDUCTASE FABG"/>
    <property type="match status" value="1"/>
</dbReference>
<dbReference type="Proteomes" id="UP000184389">
    <property type="component" value="Unassembled WGS sequence"/>
</dbReference>
<dbReference type="PROSITE" id="PS00061">
    <property type="entry name" value="ADH_SHORT"/>
    <property type="match status" value="1"/>
</dbReference>
<dbReference type="Gene3D" id="3.40.50.720">
    <property type="entry name" value="NAD(P)-binding Rossmann-like Domain"/>
    <property type="match status" value="1"/>
</dbReference>
<dbReference type="GO" id="GO:0032787">
    <property type="term" value="P:monocarboxylic acid metabolic process"/>
    <property type="evidence" value="ECO:0007669"/>
    <property type="project" value="UniProtKB-ARBA"/>
</dbReference>
<evidence type="ECO:0000313" key="5">
    <source>
        <dbReference type="Proteomes" id="UP000184389"/>
    </source>
</evidence>
<dbReference type="RefSeq" id="WP_084604079.1">
    <property type="nucleotide sequence ID" value="NZ_FQXR01000002.1"/>
</dbReference>
<dbReference type="PRINTS" id="PR00081">
    <property type="entry name" value="GDHRDH"/>
</dbReference>
<evidence type="ECO:0000256" key="2">
    <source>
        <dbReference type="ARBA" id="ARBA00023002"/>
    </source>
</evidence>
<dbReference type="FunFam" id="3.40.50.720:FF:000173">
    <property type="entry name" value="3-oxoacyl-[acyl-carrier protein] reductase"/>
    <property type="match status" value="1"/>
</dbReference>
<dbReference type="PRINTS" id="PR00080">
    <property type="entry name" value="SDRFAMILY"/>
</dbReference>
<organism evidence="4 5">
    <name type="scientific">Sporanaerobacter acetigenes DSM 13106</name>
    <dbReference type="NCBI Taxonomy" id="1123281"/>
    <lineage>
        <taxon>Bacteria</taxon>
        <taxon>Bacillati</taxon>
        <taxon>Bacillota</taxon>
        <taxon>Tissierellia</taxon>
        <taxon>Tissierellales</taxon>
        <taxon>Sporanaerobacteraceae</taxon>
        <taxon>Sporanaerobacter</taxon>
    </lineage>
</organism>
<name>A0A1M5SK24_9FIRM</name>
<dbReference type="EMBL" id="FQXR01000002">
    <property type="protein sequence ID" value="SHH38947.1"/>
    <property type="molecule type" value="Genomic_DNA"/>
</dbReference>
<dbReference type="InterPro" id="IPR020904">
    <property type="entry name" value="Sc_DH/Rdtase_CS"/>
</dbReference>
<dbReference type="InterPro" id="IPR050259">
    <property type="entry name" value="SDR"/>
</dbReference>
<dbReference type="NCBIfam" id="NF047420">
    <property type="entry name" value="EF_P_mod_YmfI"/>
    <property type="match status" value="1"/>
</dbReference>
<dbReference type="SUPFAM" id="SSF51735">
    <property type="entry name" value="NAD(P)-binding Rossmann-fold domains"/>
    <property type="match status" value="1"/>
</dbReference>
<accession>A0A1M5SK24</accession>
<dbReference type="OrthoDB" id="9803333at2"/>
<dbReference type="GO" id="GO:0016491">
    <property type="term" value="F:oxidoreductase activity"/>
    <property type="evidence" value="ECO:0007669"/>
    <property type="project" value="UniProtKB-KW"/>
</dbReference>
<dbReference type="AlphaFoldDB" id="A0A1M5SK24"/>
<dbReference type="PANTHER" id="PTHR42879">
    <property type="entry name" value="3-OXOACYL-(ACYL-CARRIER-PROTEIN) REDUCTASE"/>
    <property type="match status" value="1"/>
</dbReference>
<keyword evidence="5" id="KW-1185">Reference proteome</keyword>
<evidence type="ECO:0000256" key="1">
    <source>
        <dbReference type="ARBA" id="ARBA00006484"/>
    </source>
</evidence>
<dbReference type="Pfam" id="PF00106">
    <property type="entry name" value="adh_short"/>
    <property type="match status" value="1"/>
</dbReference>
<dbReference type="InterPro" id="IPR002347">
    <property type="entry name" value="SDR_fam"/>
</dbReference>
<sequence length="245" mass="26616">MKKTVLITGSSRGIGRATAKKFAKEGYNVIVNFYKSEDKALSLVEELLSSGANAIAIKADVSDRTQVEKMFEEGYKKFRNIDVLVNNAGIADMTLFTDITVERWKRIFDVNIGGMFNCCQCVVPRMISEKSGRIINLASIWGLVGASCEVHYSATKGAVISFTKALAKELGPSNISVNAVAPGAVYTDMIAGVDKEVLESLRYDTPLEVIAKPEDIADVIYFLSTEEAKLITGQVINPSAGFVIN</sequence>
<dbReference type="InterPro" id="IPR036291">
    <property type="entry name" value="NAD(P)-bd_dom_sf"/>
</dbReference>
<evidence type="ECO:0000313" key="4">
    <source>
        <dbReference type="EMBL" id="SHH38947.1"/>
    </source>
</evidence>
<keyword evidence="2" id="KW-0560">Oxidoreductase</keyword>
<gene>
    <name evidence="4" type="ORF">SAMN02745180_00197</name>
</gene>
<dbReference type="NCBIfam" id="NF005559">
    <property type="entry name" value="PRK07231.1"/>
    <property type="match status" value="1"/>
</dbReference>
<proteinExistence type="inferred from homology"/>
<evidence type="ECO:0000256" key="3">
    <source>
        <dbReference type="RuleBase" id="RU000363"/>
    </source>
</evidence>
<reference evidence="4 5" key="1">
    <citation type="submission" date="2016-11" db="EMBL/GenBank/DDBJ databases">
        <authorList>
            <person name="Jaros S."/>
            <person name="Januszkiewicz K."/>
            <person name="Wedrychowicz H."/>
        </authorList>
    </citation>
    <scope>NUCLEOTIDE SEQUENCE [LARGE SCALE GENOMIC DNA]</scope>
    <source>
        <strain evidence="4 5">DSM 13106</strain>
    </source>
</reference>
<comment type="similarity">
    <text evidence="1 3">Belongs to the short-chain dehydrogenases/reductases (SDR) family.</text>
</comment>
<dbReference type="NCBIfam" id="NF009466">
    <property type="entry name" value="PRK12826.1-2"/>
    <property type="match status" value="1"/>
</dbReference>
<protein>
    <submittedName>
        <fullName evidence="4">3-oxoacyl-[acyl-carrier protein] reductase</fullName>
    </submittedName>
</protein>
<dbReference type="STRING" id="1123281.SAMN02745180_00197"/>